<name>A0Q2C2_CLONN</name>
<dbReference type="RefSeq" id="WP_011722759.1">
    <property type="nucleotide sequence ID" value="NC_008593.1"/>
</dbReference>
<dbReference type="HOGENOM" id="CLU_216269_0_0_9"/>
<gene>
    <name evidence="2" type="ordered locus">NT01CX_0276</name>
</gene>
<keyword evidence="2" id="KW-0449">Lipoprotein</keyword>
<evidence type="ECO:0000313" key="3">
    <source>
        <dbReference type="Proteomes" id="UP000008220"/>
    </source>
</evidence>
<protein>
    <submittedName>
        <fullName evidence="2">Prophage LambdaBa02, lipoprotein, putative</fullName>
    </submittedName>
</protein>
<organism evidence="2 3">
    <name type="scientific">Clostridium novyi (strain NT)</name>
    <dbReference type="NCBI Taxonomy" id="386415"/>
    <lineage>
        <taxon>Bacteria</taxon>
        <taxon>Bacillati</taxon>
        <taxon>Bacillota</taxon>
        <taxon>Clostridia</taxon>
        <taxon>Eubacteriales</taxon>
        <taxon>Clostridiaceae</taxon>
        <taxon>Clostridium</taxon>
    </lineage>
</organism>
<keyword evidence="3" id="KW-1185">Reference proteome</keyword>
<sequence length="48" mass="5495">MEKEIKDMLSDIQSEIKKMNEKLEGVAKVSQNGDYTYTSDPNVSDDRN</sequence>
<dbReference type="KEGG" id="cno:NT01CX_0276"/>
<proteinExistence type="predicted"/>
<reference evidence="2 3" key="1">
    <citation type="journal article" date="2006" name="Nat. Biotechnol.">
        <title>The genome and transcriptomes of the anti-tumor agent Clostridium novyi-NT.</title>
        <authorList>
            <person name="Bettegowda C."/>
            <person name="Huang X."/>
            <person name="Lin J."/>
            <person name="Cheong I."/>
            <person name="Kohli M."/>
            <person name="Szabo S.A."/>
            <person name="Zhang X."/>
            <person name="Diaz L.A. Jr."/>
            <person name="Velculescu V.E."/>
            <person name="Parmigiani G."/>
            <person name="Kinzler K.W."/>
            <person name="Vogelstein B."/>
            <person name="Zhou S."/>
        </authorList>
    </citation>
    <scope>NUCLEOTIDE SEQUENCE [LARGE SCALE GENOMIC DNA]</scope>
    <source>
        <strain evidence="2 3">NT</strain>
    </source>
</reference>
<evidence type="ECO:0000256" key="1">
    <source>
        <dbReference type="SAM" id="MobiDB-lite"/>
    </source>
</evidence>
<dbReference type="STRING" id="386415.NT01CX_0276"/>
<evidence type="ECO:0000313" key="2">
    <source>
        <dbReference type="EMBL" id="ABK62368.1"/>
    </source>
</evidence>
<accession>A0Q2C2</accession>
<dbReference type="AlphaFoldDB" id="A0Q2C2"/>
<dbReference type="EMBL" id="CP000382">
    <property type="protein sequence ID" value="ABK62368.1"/>
    <property type="molecule type" value="Genomic_DNA"/>
</dbReference>
<feature type="compositionally biased region" description="Polar residues" evidence="1">
    <location>
        <begin position="29"/>
        <end position="42"/>
    </location>
</feature>
<feature type="region of interest" description="Disordered" evidence="1">
    <location>
        <begin position="28"/>
        <end position="48"/>
    </location>
</feature>
<dbReference type="Proteomes" id="UP000008220">
    <property type="component" value="Chromosome"/>
</dbReference>